<dbReference type="Proteomes" id="UP000198607">
    <property type="component" value="Unassembled WGS sequence"/>
</dbReference>
<dbReference type="Pfam" id="PF07992">
    <property type="entry name" value="Pyr_redox_2"/>
    <property type="match status" value="1"/>
</dbReference>
<dbReference type="InterPro" id="IPR028261">
    <property type="entry name" value="DPD_II"/>
</dbReference>
<sequence length="748" mass="79500">MPLEVRVHGRGGQGGVTCAKLIASLYTQMGLHVQTFGDYGSERSGAPIQAFTRVDRQPISNRNKVYQPDHLIVLDEALMGPQVLSGTAAGALLLLNTRSRLDAFAGQFEDYRFGAIDATAIAREHGIGSSSVVIINTTILGAYARLLGVPLSALEKAYASLGLSGDLAAAEHAYDQVQIRDPRPETAGATARGATTWQPVLPPVLPLTEHHTDLPATLKTGTWSTQAPRYREHAAPCNQACPAGNDIRGFIQALKNEGADAAARVLLRTQALPSVCGRVCPAPCMQGCNREAFDGAVNIRSLERWIADHSDVTLERQSTDTPRRFAVIGGGPAGLSASYQLARRGHAVTLYDAGPGLGGVLRNGIPAYRLPPDVLQRDVDRIVSLGVDTRLNARLDRDALARLPDEVDALLLCTGLGPALKLGVEGETLPGVEQGLDFLDQAKQGQVTLQGRVVVVGGGNTAIDCARTALRCGATSVKLVYRRSREEMPAIAEEIDAAEFEGVRLVLQRQPVAFTGNGNVSAVVLAEVEPGAPDASGRRQPVVSSRTSTLDCDTVLLALGQGAMADVLPDDWQIRNGRVWRGDAALPVWLAGDCANGDGTVTHAIGNGRRTALAALSWLESGLDGGVPTGDKNGENPVAPGQIRFSHFDVAPPHRDKESPPSVRRNSFDECNHGLAGPEEAERCFSCGQCTHCDTCLIYCPEGVIARAGDGYRIDADYCKGCGMCVAECPRSAMEMHEKNKQEVSSCL</sequence>
<accession>A0A1G8GVT7</accession>
<keyword evidence="1" id="KW-0479">Metal-binding</keyword>
<evidence type="ECO:0000256" key="3">
    <source>
        <dbReference type="ARBA" id="ARBA00023004"/>
    </source>
</evidence>
<dbReference type="InterPro" id="IPR023753">
    <property type="entry name" value="FAD/NAD-binding_dom"/>
</dbReference>
<dbReference type="Gene3D" id="3.30.70.20">
    <property type="match status" value="1"/>
</dbReference>
<dbReference type="Pfam" id="PF14691">
    <property type="entry name" value="Fer4_20"/>
    <property type="match status" value="1"/>
</dbReference>
<dbReference type="GO" id="GO:0051536">
    <property type="term" value="F:iron-sulfur cluster binding"/>
    <property type="evidence" value="ECO:0007669"/>
    <property type="project" value="UniProtKB-KW"/>
</dbReference>
<proteinExistence type="predicted"/>
<organism evidence="6 7">
    <name type="scientific">Propionivibrio dicarboxylicus</name>
    <dbReference type="NCBI Taxonomy" id="83767"/>
    <lineage>
        <taxon>Bacteria</taxon>
        <taxon>Pseudomonadati</taxon>
        <taxon>Pseudomonadota</taxon>
        <taxon>Betaproteobacteria</taxon>
        <taxon>Rhodocyclales</taxon>
        <taxon>Rhodocyclaceae</taxon>
        <taxon>Propionivibrio</taxon>
    </lineage>
</organism>
<name>A0A1G8GVT7_9RHOO</name>
<dbReference type="PROSITE" id="PS00198">
    <property type="entry name" value="4FE4S_FER_1"/>
    <property type="match status" value="1"/>
</dbReference>
<evidence type="ECO:0000256" key="1">
    <source>
        <dbReference type="ARBA" id="ARBA00022723"/>
    </source>
</evidence>
<dbReference type="NCBIfam" id="TIGR02175">
    <property type="entry name" value="PorC_KorC"/>
    <property type="match status" value="1"/>
</dbReference>
<dbReference type="SUPFAM" id="SSF54862">
    <property type="entry name" value="4Fe-4S ferredoxins"/>
    <property type="match status" value="1"/>
</dbReference>
<dbReference type="GO" id="GO:0046872">
    <property type="term" value="F:metal ion binding"/>
    <property type="evidence" value="ECO:0007669"/>
    <property type="project" value="UniProtKB-KW"/>
</dbReference>
<dbReference type="PROSITE" id="PS51379">
    <property type="entry name" value="4FE4S_FER_2"/>
    <property type="match status" value="1"/>
</dbReference>
<dbReference type="EMBL" id="FNCY01000011">
    <property type="protein sequence ID" value="SDH98536.1"/>
    <property type="molecule type" value="Genomic_DNA"/>
</dbReference>
<dbReference type="AlphaFoldDB" id="A0A1G8GVT7"/>
<dbReference type="Gene3D" id="3.40.920.10">
    <property type="entry name" value="Pyruvate-ferredoxin oxidoreductase, PFOR, domain III"/>
    <property type="match status" value="1"/>
</dbReference>
<evidence type="ECO:0000313" key="6">
    <source>
        <dbReference type="EMBL" id="SDH98536.1"/>
    </source>
</evidence>
<dbReference type="InterPro" id="IPR011894">
    <property type="entry name" value="PorC_KorC"/>
</dbReference>
<dbReference type="InterPro" id="IPR002869">
    <property type="entry name" value="Pyrv_flavodox_OxRed_cen"/>
</dbReference>
<dbReference type="Gene3D" id="3.40.50.720">
    <property type="entry name" value="NAD(P)-binding Rossmann-like Domain"/>
    <property type="match status" value="1"/>
</dbReference>
<dbReference type="InterPro" id="IPR017900">
    <property type="entry name" value="4Fe4S_Fe_S_CS"/>
</dbReference>
<dbReference type="STRING" id="83767.SAMN05660652_02652"/>
<keyword evidence="4" id="KW-0411">Iron-sulfur</keyword>
<dbReference type="InterPro" id="IPR036188">
    <property type="entry name" value="FAD/NAD-bd_sf"/>
</dbReference>
<dbReference type="InterPro" id="IPR009051">
    <property type="entry name" value="Helical_ferredxn"/>
</dbReference>
<protein>
    <submittedName>
        <fullName evidence="6">2-oxoacid:acceptor oxidoreductase, gamma subunit, pyruvate/2-ketoisovalerate family</fullName>
    </submittedName>
</protein>
<reference evidence="6 7" key="1">
    <citation type="submission" date="2016-10" db="EMBL/GenBank/DDBJ databases">
        <authorList>
            <person name="de Groot N.N."/>
        </authorList>
    </citation>
    <scope>NUCLEOTIDE SEQUENCE [LARGE SCALE GENOMIC DNA]</scope>
    <source>
        <strain evidence="6 7">DSM 5885</strain>
    </source>
</reference>
<keyword evidence="6" id="KW-0670">Pyruvate</keyword>
<dbReference type="InterPro" id="IPR017896">
    <property type="entry name" value="4Fe4S_Fe-S-bd"/>
</dbReference>
<dbReference type="Gene3D" id="3.50.50.60">
    <property type="entry name" value="FAD/NAD(P)-binding domain"/>
    <property type="match status" value="1"/>
</dbReference>
<dbReference type="PRINTS" id="PR00419">
    <property type="entry name" value="ADXRDTASE"/>
</dbReference>
<dbReference type="PANTHER" id="PTHR42783">
    <property type="entry name" value="GLUTAMATE SYNTHASE [NADPH] SMALL CHAIN"/>
    <property type="match status" value="1"/>
</dbReference>
<dbReference type="SUPFAM" id="SSF46548">
    <property type="entry name" value="alpha-helical ferredoxin"/>
    <property type="match status" value="1"/>
</dbReference>
<keyword evidence="2" id="KW-0560">Oxidoreductase</keyword>
<dbReference type="Gene3D" id="1.10.1060.10">
    <property type="entry name" value="Alpha-helical ferredoxin"/>
    <property type="match status" value="1"/>
</dbReference>
<evidence type="ECO:0000256" key="2">
    <source>
        <dbReference type="ARBA" id="ARBA00023002"/>
    </source>
</evidence>
<dbReference type="Pfam" id="PF01558">
    <property type="entry name" value="POR"/>
    <property type="match status" value="1"/>
</dbReference>
<dbReference type="InterPro" id="IPR019752">
    <property type="entry name" value="Pyrv/ketoisovalerate_OxRed_cat"/>
</dbReference>
<keyword evidence="7" id="KW-1185">Reference proteome</keyword>
<dbReference type="PANTHER" id="PTHR42783:SF3">
    <property type="entry name" value="GLUTAMATE SYNTHASE [NADPH] SMALL CHAIN-RELATED"/>
    <property type="match status" value="1"/>
</dbReference>
<gene>
    <name evidence="6" type="ORF">SAMN05660652_02652</name>
</gene>
<dbReference type="GO" id="GO:0016625">
    <property type="term" value="F:oxidoreductase activity, acting on the aldehyde or oxo group of donors, iron-sulfur protein as acceptor"/>
    <property type="evidence" value="ECO:0007669"/>
    <property type="project" value="InterPro"/>
</dbReference>
<feature type="domain" description="4Fe-4S ferredoxin-type" evidence="5">
    <location>
        <begin position="710"/>
        <end position="739"/>
    </location>
</feature>
<evidence type="ECO:0000256" key="4">
    <source>
        <dbReference type="ARBA" id="ARBA00023014"/>
    </source>
</evidence>
<evidence type="ECO:0000313" key="7">
    <source>
        <dbReference type="Proteomes" id="UP000198607"/>
    </source>
</evidence>
<keyword evidence="3" id="KW-0408">Iron</keyword>
<dbReference type="SUPFAM" id="SSF53323">
    <property type="entry name" value="Pyruvate-ferredoxin oxidoreductase, PFOR, domain III"/>
    <property type="match status" value="1"/>
</dbReference>
<dbReference type="Pfam" id="PF12838">
    <property type="entry name" value="Fer4_7"/>
    <property type="match status" value="1"/>
</dbReference>
<dbReference type="SUPFAM" id="SSF51971">
    <property type="entry name" value="Nucleotide-binding domain"/>
    <property type="match status" value="1"/>
</dbReference>
<evidence type="ECO:0000259" key="5">
    <source>
        <dbReference type="PROSITE" id="PS51379"/>
    </source>
</evidence>